<dbReference type="PANTHER" id="PTHR22576:SF37">
    <property type="entry name" value="MUCOSA-ASSOCIATED LYMPHOID TISSUE LYMPHOMA TRANSLOCATION PROTEIN 1"/>
    <property type="match status" value="1"/>
</dbReference>
<evidence type="ECO:0000259" key="3">
    <source>
        <dbReference type="Pfam" id="PF00656"/>
    </source>
</evidence>
<keyword evidence="2" id="KW-0812">Transmembrane</keyword>
<dbReference type="SUPFAM" id="SSF52129">
    <property type="entry name" value="Caspase-like"/>
    <property type="match status" value="1"/>
</dbReference>
<evidence type="ECO:0000256" key="1">
    <source>
        <dbReference type="SAM" id="MobiDB-lite"/>
    </source>
</evidence>
<dbReference type="InterPro" id="IPR052039">
    <property type="entry name" value="Caspase-related_regulators"/>
</dbReference>
<comment type="caution">
    <text evidence="4">The sequence shown here is derived from an EMBL/GenBank/DDBJ whole genome shotgun (WGS) entry which is preliminary data.</text>
</comment>
<dbReference type="GO" id="GO:0004197">
    <property type="term" value="F:cysteine-type endopeptidase activity"/>
    <property type="evidence" value="ECO:0007669"/>
    <property type="project" value="InterPro"/>
</dbReference>
<dbReference type="GO" id="GO:0006508">
    <property type="term" value="P:proteolysis"/>
    <property type="evidence" value="ECO:0007669"/>
    <property type="project" value="InterPro"/>
</dbReference>
<keyword evidence="2" id="KW-1133">Transmembrane helix</keyword>
<dbReference type="InterPro" id="IPR011600">
    <property type="entry name" value="Pept_C14_caspase"/>
</dbReference>
<dbReference type="InterPro" id="IPR018247">
    <property type="entry name" value="EF_Hand_1_Ca_BS"/>
</dbReference>
<feature type="compositionally biased region" description="Low complexity" evidence="1">
    <location>
        <begin position="510"/>
        <end position="520"/>
    </location>
</feature>
<dbReference type="Gene3D" id="3.40.50.1460">
    <property type="match status" value="1"/>
</dbReference>
<feature type="transmembrane region" description="Helical" evidence="2">
    <location>
        <begin position="747"/>
        <end position="766"/>
    </location>
</feature>
<dbReference type="eggNOG" id="COG4249">
    <property type="taxonomic scope" value="Bacteria"/>
</dbReference>
<dbReference type="PROSITE" id="PS00018">
    <property type="entry name" value="EF_HAND_1"/>
    <property type="match status" value="1"/>
</dbReference>
<feature type="transmembrane region" description="Helical" evidence="2">
    <location>
        <begin position="550"/>
        <end position="569"/>
    </location>
</feature>
<feature type="transmembrane region" description="Helical" evidence="2">
    <location>
        <begin position="706"/>
        <end position="727"/>
    </location>
</feature>
<reference evidence="4 5" key="1">
    <citation type="submission" date="2014-05" db="EMBL/GenBank/DDBJ databases">
        <title>Draft genome sequence of Amycolatopsis rifamycinica DSM 46095.</title>
        <authorList>
            <person name="Lal R."/>
            <person name="Saxena A."/>
            <person name="Kumari R."/>
            <person name="Mukherjee U."/>
            <person name="Singh P."/>
            <person name="Sangwan N."/>
            <person name="Mahato N.K."/>
        </authorList>
    </citation>
    <scope>NUCLEOTIDE SEQUENCE [LARGE SCALE GENOMIC DNA]</scope>
    <source>
        <strain evidence="4 5">DSM 46095</strain>
    </source>
</reference>
<feature type="domain" description="Peptidase C14 caspase" evidence="3">
    <location>
        <begin position="4"/>
        <end position="236"/>
    </location>
</feature>
<gene>
    <name evidence="4" type="ORF">DV20_15705</name>
</gene>
<protein>
    <recommendedName>
        <fullName evidence="3">Peptidase C14 caspase domain-containing protein</fullName>
    </recommendedName>
</protein>
<feature type="transmembrane region" description="Helical" evidence="2">
    <location>
        <begin position="613"/>
        <end position="631"/>
    </location>
</feature>
<dbReference type="Pfam" id="PF00656">
    <property type="entry name" value="Peptidase_C14"/>
    <property type="match status" value="1"/>
</dbReference>
<evidence type="ECO:0000313" key="5">
    <source>
        <dbReference type="Proteomes" id="UP000027345"/>
    </source>
</evidence>
<accession>A0A066UB38</accession>
<sequence>MAGRRRALIVANGEYDNAGLQRLGSPAADADALAGVLADRAISDFDVQVVRNETAHVVQAEIEDLCLEGKPDDVLLMHFSCHGLKDDSGGLYFAARNTRPDRLRSTAVSAQFVQQCIRQSRSRSIVLLLDCCYGGAFGQGVAVRASGDANVLDSFRGGRGRAVITASNSIEYAFEGATLASDQPAQPSVFTSALVEGLRTGEADRDEDGWIALGELYEYLFDRVRERNPKQTPSRDIEMQGELYLAKSRRRRIKPSPVPADLAAAITAENPFTRLGAVAELRRRLPSANLPVAMGAFEALKTMASTDIEHVAAAASDALASAVVRVDVPSLRLSAAARSSAVASLRVLGPPVAREVRFEASHPWIAVTEVPGGAELSVTAGDTGVRRGKVVVSGPTGDVVVGVEVEAVVTPTPERPQPGAGSIAAPEAELAAPVVVGKAESAQVSGEAAAAEAHPAAAPAPVGGKADPPQASGSSAGEAAVAEAHPAVAPAPVGGKADPSRASGSPVGDAAVAEARPAAAGKTEPPQGSEPPATTVTAGRNSPPGAVDPVGGFAGVVAIAGSVFAVVGLPLKYRWDSYTLAEYRPGMEYYVALVAAGALLAGVLALAPRTRAWIGPALLAGVGLAALFGLARFVGESITLSTASAAGSATGVTLVGYVGEAASESGTGLNAGFTFALLAHLAWVLAGACALVALRRNPAVALRAGPVRGWAAWVAIGLGVLLGAGWLVQLGELSAYDSDSAGRNAAYFVLGALLAVLVPVVAVVLSPRPVGSAVLAAGIAGLAGVLGPTFAVLADYSSLTYVGQAIAVSALILLAIDAAVLARNQPNGRQP</sequence>
<feature type="compositionally biased region" description="Low complexity" evidence="1">
    <location>
        <begin position="446"/>
        <end position="494"/>
    </location>
</feature>
<dbReference type="STRING" id="287986.DV20_15705"/>
<feature type="region of interest" description="Disordered" evidence="1">
    <location>
        <begin position="446"/>
        <end position="544"/>
    </location>
</feature>
<feature type="transmembrane region" description="Helical" evidence="2">
    <location>
        <begin position="638"/>
        <end position="659"/>
    </location>
</feature>
<organism evidence="4 5">
    <name type="scientific">Amycolatopsis rifamycinica</name>
    <dbReference type="NCBI Taxonomy" id="287986"/>
    <lineage>
        <taxon>Bacteria</taxon>
        <taxon>Bacillati</taxon>
        <taxon>Actinomycetota</taxon>
        <taxon>Actinomycetes</taxon>
        <taxon>Pseudonocardiales</taxon>
        <taxon>Pseudonocardiaceae</taxon>
        <taxon>Amycolatopsis</taxon>
    </lineage>
</organism>
<evidence type="ECO:0000313" key="4">
    <source>
        <dbReference type="EMBL" id="KDN21334.1"/>
    </source>
</evidence>
<proteinExistence type="predicted"/>
<dbReference type="EMBL" id="JMQI01000028">
    <property type="protein sequence ID" value="KDN21334.1"/>
    <property type="molecule type" value="Genomic_DNA"/>
</dbReference>
<dbReference type="RefSeq" id="WP_043780680.1">
    <property type="nucleotide sequence ID" value="NZ_JMQI01000028.1"/>
</dbReference>
<keyword evidence="5" id="KW-1185">Reference proteome</keyword>
<dbReference type="NCBIfam" id="NF047832">
    <property type="entry name" value="caspase_w_EACC1"/>
    <property type="match status" value="1"/>
</dbReference>
<dbReference type="AlphaFoldDB" id="A0A066UB38"/>
<dbReference type="PANTHER" id="PTHR22576">
    <property type="entry name" value="MUCOSA ASSOCIATED LYMPHOID TISSUE LYMPHOMA TRANSLOCATION PROTEIN 1/PARACASPASE"/>
    <property type="match status" value="1"/>
</dbReference>
<dbReference type="InterPro" id="IPR029030">
    <property type="entry name" value="Caspase-like_dom_sf"/>
</dbReference>
<feature type="transmembrane region" description="Helical" evidence="2">
    <location>
        <begin position="799"/>
        <end position="822"/>
    </location>
</feature>
<feature type="transmembrane region" description="Helical" evidence="2">
    <location>
        <begin position="671"/>
        <end position="694"/>
    </location>
</feature>
<evidence type="ECO:0000256" key="2">
    <source>
        <dbReference type="SAM" id="Phobius"/>
    </source>
</evidence>
<name>A0A066UB38_9PSEU</name>
<keyword evidence="2" id="KW-0472">Membrane</keyword>
<feature type="transmembrane region" description="Helical" evidence="2">
    <location>
        <begin position="589"/>
        <end position="607"/>
    </location>
</feature>
<dbReference type="Proteomes" id="UP000027345">
    <property type="component" value="Unassembled WGS sequence"/>
</dbReference>
<feature type="transmembrane region" description="Helical" evidence="2">
    <location>
        <begin position="773"/>
        <end position="793"/>
    </location>
</feature>